<sequence length="312" mass="34583">MGRMSDRQPSVIPFQLVPGDRLNIALGCAIYLALTGSSEVINNKFLRKNLQAYTSWNWVLIVSRILLRQEQWDPFLLSNSFGVCMAFRTAGARGLTEMMRQKMALRGVKLTKLQFAAMDHWVHTVPVVLMMFLVIRSGRRPLMTNGIVGIMAQMFFAYSQAGTLNVAELYMPHPAKRAWLASLLGQLLGPLLATAIVDKKWKKAGAIFLIILLPWLSASLDPKVKKKYYNPLMAHIAKVKEDMQEKERRRSARNAMALGFSLLGPGSKGYSPAGSDGSASSSDSEDHEDAVTAASKRVASVPQGLLRSSMRR</sequence>
<dbReference type="AlphaFoldDB" id="C5KUW1"/>
<dbReference type="GeneID" id="9047101"/>
<feature type="region of interest" description="Disordered" evidence="1">
    <location>
        <begin position="263"/>
        <end position="312"/>
    </location>
</feature>
<feature type="transmembrane region" description="Helical" evidence="2">
    <location>
        <begin position="178"/>
        <end position="197"/>
    </location>
</feature>
<evidence type="ECO:0000313" key="4">
    <source>
        <dbReference type="Proteomes" id="UP000007800"/>
    </source>
</evidence>
<dbReference type="RefSeq" id="XP_002779881.1">
    <property type="nucleotide sequence ID" value="XM_002779835.1"/>
</dbReference>
<dbReference type="EMBL" id="GG676384">
    <property type="protein sequence ID" value="EER11676.1"/>
    <property type="molecule type" value="Genomic_DNA"/>
</dbReference>
<organism evidence="4">
    <name type="scientific">Perkinsus marinus (strain ATCC 50983 / TXsc)</name>
    <dbReference type="NCBI Taxonomy" id="423536"/>
    <lineage>
        <taxon>Eukaryota</taxon>
        <taxon>Sar</taxon>
        <taxon>Alveolata</taxon>
        <taxon>Perkinsozoa</taxon>
        <taxon>Perkinsea</taxon>
        <taxon>Perkinsida</taxon>
        <taxon>Perkinsidae</taxon>
        <taxon>Perkinsus</taxon>
    </lineage>
</organism>
<accession>C5KUW1</accession>
<feature type="transmembrane region" description="Helical" evidence="2">
    <location>
        <begin position="142"/>
        <end position="158"/>
    </location>
</feature>
<reference evidence="3 4" key="1">
    <citation type="submission" date="2008-07" db="EMBL/GenBank/DDBJ databases">
        <authorList>
            <person name="El-Sayed N."/>
            <person name="Caler E."/>
            <person name="Inman J."/>
            <person name="Amedeo P."/>
            <person name="Hass B."/>
            <person name="Wortman J."/>
        </authorList>
    </citation>
    <scope>NUCLEOTIDE SEQUENCE [LARGE SCALE GENOMIC DNA]</scope>
    <source>
        <strain evidence="4">ATCC 50983 / TXsc</strain>
    </source>
</reference>
<dbReference type="InParanoid" id="C5KUW1"/>
<dbReference type="Proteomes" id="UP000007800">
    <property type="component" value="Unassembled WGS sequence"/>
</dbReference>
<evidence type="ECO:0000256" key="1">
    <source>
        <dbReference type="SAM" id="MobiDB-lite"/>
    </source>
</evidence>
<feature type="compositionally biased region" description="Low complexity" evidence="1">
    <location>
        <begin position="273"/>
        <end position="282"/>
    </location>
</feature>
<keyword evidence="4" id="KW-1185">Reference proteome</keyword>
<keyword evidence="2" id="KW-1133">Transmembrane helix</keyword>
<dbReference type="OrthoDB" id="421423at2759"/>
<keyword evidence="2" id="KW-0472">Membrane</keyword>
<name>C5KUW1_PERM5</name>
<feature type="transmembrane region" description="Helical" evidence="2">
    <location>
        <begin position="115"/>
        <end position="135"/>
    </location>
</feature>
<gene>
    <name evidence="3" type="ORF">Pmar_PMAR002279</name>
</gene>
<evidence type="ECO:0000313" key="3">
    <source>
        <dbReference type="EMBL" id="EER11676.1"/>
    </source>
</evidence>
<evidence type="ECO:0000256" key="2">
    <source>
        <dbReference type="SAM" id="Phobius"/>
    </source>
</evidence>
<proteinExistence type="predicted"/>
<keyword evidence="2" id="KW-0812">Transmembrane</keyword>
<protein>
    <submittedName>
        <fullName evidence="3">Uncharacterized protein</fullName>
    </submittedName>
</protein>
<dbReference type="OMA" id="NCVYATI"/>